<dbReference type="SUPFAM" id="SSF81342">
    <property type="entry name" value="Transmembrane di-heme cytochromes"/>
    <property type="match status" value="1"/>
</dbReference>
<feature type="transmembrane region" description="Helical" evidence="6">
    <location>
        <begin position="168"/>
        <end position="190"/>
    </location>
</feature>
<keyword evidence="5 6" id="KW-0472">Membrane</keyword>
<evidence type="ECO:0000256" key="3">
    <source>
        <dbReference type="ARBA" id="ARBA00022692"/>
    </source>
</evidence>
<dbReference type="Proteomes" id="UP000178082">
    <property type="component" value="Unassembled WGS sequence"/>
</dbReference>
<proteinExistence type="predicted"/>
<evidence type="ECO:0000256" key="6">
    <source>
        <dbReference type="SAM" id="Phobius"/>
    </source>
</evidence>
<feature type="domain" description="Cytochrome b561 bacterial/Ni-hydrogenase" evidence="7">
    <location>
        <begin position="17"/>
        <end position="194"/>
    </location>
</feature>
<name>A0A1F7SFG5_9BACT</name>
<accession>A0A1F7SFG5</accession>
<gene>
    <name evidence="8" type="ORF">A3G31_11250</name>
</gene>
<dbReference type="Pfam" id="PF01292">
    <property type="entry name" value="Ni_hydr_CYTB"/>
    <property type="match status" value="1"/>
</dbReference>
<evidence type="ECO:0000256" key="1">
    <source>
        <dbReference type="ARBA" id="ARBA00004651"/>
    </source>
</evidence>
<dbReference type="InterPro" id="IPR051542">
    <property type="entry name" value="Hydrogenase_cytochrome"/>
</dbReference>
<evidence type="ECO:0000313" key="8">
    <source>
        <dbReference type="EMBL" id="OGL52546.1"/>
    </source>
</evidence>
<organism evidence="8 9">
    <name type="scientific">Candidatus Schekmanbacteria bacterium RIFCSPLOWO2_12_FULL_38_15</name>
    <dbReference type="NCBI Taxonomy" id="1817883"/>
    <lineage>
        <taxon>Bacteria</taxon>
        <taxon>Candidatus Schekmaniibacteriota</taxon>
    </lineage>
</organism>
<protein>
    <recommendedName>
        <fullName evidence="7">Cytochrome b561 bacterial/Ni-hydrogenase domain-containing protein</fullName>
    </recommendedName>
</protein>
<evidence type="ECO:0000256" key="5">
    <source>
        <dbReference type="ARBA" id="ARBA00023136"/>
    </source>
</evidence>
<comment type="subcellular location">
    <subcellularLocation>
        <location evidence="1">Cell membrane</location>
        <topology evidence="1">Multi-pass membrane protein</topology>
    </subcellularLocation>
</comment>
<dbReference type="GO" id="GO:0022904">
    <property type="term" value="P:respiratory electron transport chain"/>
    <property type="evidence" value="ECO:0007669"/>
    <property type="project" value="InterPro"/>
</dbReference>
<dbReference type="AlphaFoldDB" id="A0A1F7SFG5"/>
<dbReference type="Gene3D" id="1.20.950.20">
    <property type="entry name" value="Transmembrane di-heme cytochromes, Chain C"/>
    <property type="match status" value="1"/>
</dbReference>
<dbReference type="InterPro" id="IPR011577">
    <property type="entry name" value="Cyt_b561_bac/Ni-Hgenase"/>
</dbReference>
<feature type="transmembrane region" description="Helical" evidence="6">
    <location>
        <begin position="135"/>
        <end position="156"/>
    </location>
</feature>
<keyword evidence="3 6" id="KW-0812">Transmembrane</keyword>
<evidence type="ECO:0000259" key="7">
    <source>
        <dbReference type="Pfam" id="PF01292"/>
    </source>
</evidence>
<feature type="transmembrane region" description="Helical" evidence="6">
    <location>
        <begin position="27"/>
        <end position="46"/>
    </location>
</feature>
<dbReference type="PANTHER" id="PTHR30485:SF0">
    <property type="entry name" value="NI_FE-HYDROGENASE 1 B-TYPE CYTOCHROME SUBUNIT-RELATED"/>
    <property type="match status" value="1"/>
</dbReference>
<keyword evidence="4 6" id="KW-1133">Transmembrane helix</keyword>
<sequence length="239" mass="28719">MTRITIMNNRKESFVIRFNLTFRLQHVLLFTSMIILSLTGFALMYHDTSWGEMLINLEGGFKMRGRIHRVFAVVLILTVTWHFFQVLFTEKFHREFLKFKPRLKDFKDLMMTMKYYLKLSNEKARFEKFNFIQKFQYWGVITGTFFMGATGIILWFKDFSMAVMPKWVMDVTLVVHGYEGTLAFLVLFLWHQYNAHLNPDVFPMDMTWINGRMLLKDLKERHPLEYEELMKETKIDSAQ</sequence>
<comment type="caution">
    <text evidence="8">The sequence shown here is derived from an EMBL/GenBank/DDBJ whole genome shotgun (WGS) entry which is preliminary data.</text>
</comment>
<reference evidence="8 9" key="1">
    <citation type="journal article" date="2016" name="Nat. Commun.">
        <title>Thousands of microbial genomes shed light on interconnected biogeochemical processes in an aquifer system.</title>
        <authorList>
            <person name="Anantharaman K."/>
            <person name="Brown C.T."/>
            <person name="Hug L.A."/>
            <person name="Sharon I."/>
            <person name="Castelle C.J."/>
            <person name="Probst A.J."/>
            <person name="Thomas B.C."/>
            <person name="Singh A."/>
            <person name="Wilkins M.J."/>
            <person name="Karaoz U."/>
            <person name="Brodie E.L."/>
            <person name="Williams K.H."/>
            <person name="Hubbard S.S."/>
            <person name="Banfield J.F."/>
        </authorList>
    </citation>
    <scope>NUCLEOTIDE SEQUENCE [LARGE SCALE GENOMIC DNA]</scope>
</reference>
<dbReference type="GO" id="GO:0005886">
    <property type="term" value="C:plasma membrane"/>
    <property type="evidence" value="ECO:0007669"/>
    <property type="project" value="UniProtKB-SubCell"/>
</dbReference>
<dbReference type="InterPro" id="IPR016174">
    <property type="entry name" value="Di-haem_cyt_TM"/>
</dbReference>
<evidence type="ECO:0000256" key="4">
    <source>
        <dbReference type="ARBA" id="ARBA00022989"/>
    </source>
</evidence>
<evidence type="ECO:0000313" key="9">
    <source>
        <dbReference type="Proteomes" id="UP000178082"/>
    </source>
</evidence>
<evidence type="ECO:0000256" key="2">
    <source>
        <dbReference type="ARBA" id="ARBA00022475"/>
    </source>
</evidence>
<dbReference type="GO" id="GO:0020037">
    <property type="term" value="F:heme binding"/>
    <property type="evidence" value="ECO:0007669"/>
    <property type="project" value="TreeGrafter"/>
</dbReference>
<dbReference type="GO" id="GO:0009055">
    <property type="term" value="F:electron transfer activity"/>
    <property type="evidence" value="ECO:0007669"/>
    <property type="project" value="InterPro"/>
</dbReference>
<feature type="transmembrane region" description="Helical" evidence="6">
    <location>
        <begin position="66"/>
        <end position="88"/>
    </location>
</feature>
<dbReference type="STRING" id="1817883.A3G31_11250"/>
<dbReference type="EMBL" id="MGDI01000031">
    <property type="protein sequence ID" value="OGL52546.1"/>
    <property type="molecule type" value="Genomic_DNA"/>
</dbReference>
<keyword evidence="2" id="KW-1003">Cell membrane</keyword>
<dbReference type="PANTHER" id="PTHR30485">
    <property type="entry name" value="NI/FE-HYDROGENASE 1 B-TYPE CYTOCHROME SUBUNIT"/>
    <property type="match status" value="1"/>
</dbReference>